<feature type="transmembrane region" description="Helical" evidence="9">
    <location>
        <begin position="154"/>
        <end position="175"/>
    </location>
</feature>
<dbReference type="GO" id="GO:0048472">
    <property type="term" value="F:threonine-phosphate decarboxylase activity"/>
    <property type="evidence" value="ECO:0007669"/>
    <property type="project" value="InterPro"/>
</dbReference>
<dbReference type="InterPro" id="IPR004485">
    <property type="entry name" value="Cobalamin_biosynth_CobD/CbiB"/>
</dbReference>
<reference evidence="10 11" key="1">
    <citation type="submission" date="2019-06" db="EMBL/GenBank/DDBJ databases">
        <authorList>
            <person name="Meng X."/>
        </authorList>
    </citation>
    <scope>NUCLEOTIDE SEQUENCE [LARGE SCALE GENOMIC DNA]</scope>
    <source>
        <strain evidence="10 11">M625</strain>
    </source>
</reference>
<evidence type="ECO:0000256" key="4">
    <source>
        <dbReference type="ARBA" id="ARBA00022475"/>
    </source>
</evidence>
<keyword evidence="7 9" id="KW-1133">Transmembrane helix</keyword>
<keyword evidence="11" id="KW-1185">Reference proteome</keyword>
<comment type="function">
    <text evidence="9">Converts cobyric acid to cobinamide by the addition of aminopropanol on the F carboxylic group.</text>
</comment>
<dbReference type="RefSeq" id="WP_140591116.1">
    <property type="nucleotide sequence ID" value="NZ_VFWZ01000002.1"/>
</dbReference>
<evidence type="ECO:0000256" key="9">
    <source>
        <dbReference type="HAMAP-Rule" id="MF_00024"/>
    </source>
</evidence>
<evidence type="ECO:0000256" key="6">
    <source>
        <dbReference type="ARBA" id="ARBA00022692"/>
    </source>
</evidence>
<sequence>MEYLPVVIPLLLGYLLDLTFGDPRNLPHPIRLFGNSISYGEKRMNEESFRCIKGALLTITLVTITMLFFYVIPRLLTPYPILYYSFTTVFVFYSLANKSLIDEGKAVFTALEKGLDQGRKRLSWIVGRETDQLDEQQIKRAVFETMSENLSDGVIAPLFYYALFGVGGAMGYKMINTLDSMIGYKNERYINFGKFAARLDDVANYIPARLTALLMLIVTAKIHKIPFVLKYGKQHSSPNAGYPEAALAAILDCKFGGPNYYHGKLINKPFIGTNDRILNNDEIKTVASVNQKVTCTFVLLIAVIYYCLYNV</sequence>
<keyword evidence="5 9" id="KW-0169">Cobalamin biosynthesis</keyword>
<dbReference type="PANTHER" id="PTHR34308:SF1">
    <property type="entry name" value="COBALAMIN BIOSYNTHESIS PROTEIN CBIB"/>
    <property type="match status" value="1"/>
</dbReference>
<dbReference type="GO" id="GO:0015420">
    <property type="term" value="F:ABC-type vitamin B12 transporter activity"/>
    <property type="evidence" value="ECO:0007669"/>
    <property type="project" value="UniProtKB-UniRule"/>
</dbReference>
<accession>A0A504JJX4</accession>
<evidence type="ECO:0000256" key="7">
    <source>
        <dbReference type="ARBA" id="ARBA00022989"/>
    </source>
</evidence>
<gene>
    <name evidence="9 10" type="primary">cobD</name>
    <name evidence="10" type="ORF">FHK87_05510</name>
</gene>
<comment type="subcellular location">
    <subcellularLocation>
        <location evidence="1 9">Cell membrane</location>
        <topology evidence="1 9">Multi-pass membrane protein</topology>
    </subcellularLocation>
</comment>
<evidence type="ECO:0000313" key="11">
    <source>
        <dbReference type="Proteomes" id="UP000315540"/>
    </source>
</evidence>
<dbReference type="PANTHER" id="PTHR34308">
    <property type="entry name" value="COBALAMIN BIOSYNTHESIS PROTEIN CBIB"/>
    <property type="match status" value="1"/>
</dbReference>
<dbReference type="GO" id="GO:0005886">
    <property type="term" value="C:plasma membrane"/>
    <property type="evidence" value="ECO:0007669"/>
    <property type="project" value="UniProtKB-SubCell"/>
</dbReference>
<evidence type="ECO:0000256" key="5">
    <source>
        <dbReference type="ARBA" id="ARBA00022573"/>
    </source>
</evidence>
<keyword evidence="6 9" id="KW-0812">Transmembrane</keyword>
<keyword evidence="4 9" id="KW-1003">Cell membrane</keyword>
<evidence type="ECO:0000256" key="8">
    <source>
        <dbReference type="ARBA" id="ARBA00023136"/>
    </source>
</evidence>
<dbReference type="HAMAP" id="MF_00024">
    <property type="entry name" value="CobD_CbiB"/>
    <property type="match status" value="1"/>
</dbReference>
<dbReference type="AlphaFoldDB" id="A0A504JJX4"/>
<keyword evidence="8 9" id="KW-0472">Membrane</keyword>
<protein>
    <recommendedName>
        <fullName evidence="9">Cobalamin biosynthesis protein CobD</fullName>
    </recommendedName>
</protein>
<proteinExistence type="inferred from homology"/>
<dbReference type="Proteomes" id="UP000315540">
    <property type="component" value="Unassembled WGS sequence"/>
</dbReference>
<evidence type="ECO:0000313" key="10">
    <source>
        <dbReference type="EMBL" id="TPN87049.1"/>
    </source>
</evidence>
<dbReference type="UniPathway" id="UPA00148"/>
<dbReference type="NCBIfam" id="TIGR00380">
    <property type="entry name" value="cobal_cbiB"/>
    <property type="match status" value="1"/>
</dbReference>
<dbReference type="GO" id="GO:0009236">
    <property type="term" value="P:cobalamin biosynthetic process"/>
    <property type="evidence" value="ECO:0007669"/>
    <property type="project" value="UniProtKB-UniRule"/>
</dbReference>
<comment type="similarity">
    <text evidence="3 9">Belongs to the CobD/CbiB family.</text>
</comment>
<feature type="transmembrane region" description="Helical" evidence="9">
    <location>
        <begin position="52"/>
        <end position="72"/>
    </location>
</feature>
<evidence type="ECO:0000256" key="3">
    <source>
        <dbReference type="ARBA" id="ARBA00006263"/>
    </source>
</evidence>
<dbReference type="EMBL" id="VFWZ01000002">
    <property type="protein sequence ID" value="TPN87049.1"/>
    <property type="molecule type" value="Genomic_DNA"/>
</dbReference>
<organism evidence="10 11">
    <name type="scientific">Aquimarina algicola</name>
    <dbReference type="NCBI Taxonomy" id="2589995"/>
    <lineage>
        <taxon>Bacteria</taxon>
        <taxon>Pseudomonadati</taxon>
        <taxon>Bacteroidota</taxon>
        <taxon>Flavobacteriia</taxon>
        <taxon>Flavobacteriales</taxon>
        <taxon>Flavobacteriaceae</taxon>
        <taxon>Aquimarina</taxon>
    </lineage>
</organism>
<evidence type="ECO:0000256" key="2">
    <source>
        <dbReference type="ARBA" id="ARBA00004953"/>
    </source>
</evidence>
<comment type="caution">
    <text evidence="10">The sequence shown here is derived from an EMBL/GenBank/DDBJ whole genome shotgun (WGS) entry which is preliminary data.</text>
</comment>
<feature type="transmembrane region" description="Helical" evidence="9">
    <location>
        <begin position="79"/>
        <end position="96"/>
    </location>
</feature>
<comment type="pathway">
    <text evidence="2 9">Cofactor biosynthesis; adenosylcobalamin biosynthesis.</text>
</comment>
<dbReference type="Pfam" id="PF03186">
    <property type="entry name" value="CobD_Cbib"/>
    <property type="match status" value="1"/>
</dbReference>
<name>A0A504JJX4_9FLAO</name>
<dbReference type="OrthoDB" id="9811967at2"/>
<evidence type="ECO:0000256" key="1">
    <source>
        <dbReference type="ARBA" id="ARBA00004651"/>
    </source>
</evidence>
<comment type="caution">
    <text evidence="9">Lacks conserved residue(s) required for the propagation of feature annotation.</text>
</comment>